<accession>A0ABP9FZW0</accession>
<dbReference type="PANTHER" id="PTHR36974:SF1">
    <property type="entry name" value="DOXX FAMILY MEMBRANE PROTEIN"/>
    <property type="match status" value="1"/>
</dbReference>
<evidence type="ECO:0000313" key="7">
    <source>
        <dbReference type="Proteomes" id="UP001501436"/>
    </source>
</evidence>
<gene>
    <name evidence="6" type="ORF">GCM10023313_29200</name>
</gene>
<evidence type="ECO:0000256" key="1">
    <source>
        <dbReference type="ARBA" id="ARBA00004141"/>
    </source>
</evidence>
<evidence type="ECO:0000256" key="5">
    <source>
        <dbReference type="SAM" id="Phobius"/>
    </source>
</evidence>
<dbReference type="PANTHER" id="PTHR36974">
    <property type="entry name" value="MEMBRANE PROTEIN-RELATED"/>
    <property type="match status" value="1"/>
</dbReference>
<feature type="transmembrane region" description="Helical" evidence="5">
    <location>
        <begin position="34"/>
        <end position="57"/>
    </location>
</feature>
<feature type="transmembrane region" description="Helical" evidence="5">
    <location>
        <begin position="64"/>
        <end position="81"/>
    </location>
</feature>
<proteinExistence type="predicted"/>
<dbReference type="EMBL" id="BAABJI010000002">
    <property type="protein sequence ID" value="GAA4923219.1"/>
    <property type="molecule type" value="Genomic_DNA"/>
</dbReference>
<dbReference type="Proteomes" id="UP001501436">
    <property type="component" value="Unassembled WGS sequence"/>
</dbReference>
<evidence type="ECO:0000313" key="6">
    <source>
        <dbReference type="EMBL" id="GAA4923219.1"/>
    </source>
</evidence>
<reference evidence="7" key="1">
    <citation type="journal article" date="2019" name="Int. J. Syst. Evol. Microbiol.">
        <title>The Global Catalogue of Microorganisms (GCM) 10K type strain sequencing project: providing services to taxonomists for standard genome sequencing and annotation.</title>
        <authorList>
            <consortium name="The Broad Institute Genomics Platform"/>
            <consortium name="The Broad Institute Genome Sequencing Center for Infectious Disease"/>
            <person name="Wu L."/>
            <person name="Ma J."/>
        </authorList>
    </citation>
    <scope>NUCLEOTIDE SEQUENCE [LARGE SCALE GENOMIC DNA]</scope>
    <source>
        <strain evidence="7">JCM 18283</strain>
    </source>
</reference>
<sequence>MKKAPLIIMIIGYLLAGINHFVHPASYIKIIPPYLPMPAVLNILAGAFEVLFALMLIFERTRKLAAHGIILMLIAFLPVHIDMVIHAPLQLGSITVTPLLAWIRLIALQPLLIAWAWWCASVTDERPA</sequence>
<evidence type="ECO:0000256" key="3">
    <source>
        <dbReference type="ARBA" id="ARBA00022989"/>
    </source>
</evidence>
<keyword evidence="7" id="KW-1185">Reference proteome</keyword>
<evidence type="ECO:0000256" key="2">
    <source>
        <dbReference type="ARBA" id="ARBA00022692"/>
    </source>
</evidence>
<dbReference type="Pfam" id="PF07681">
    <property type="entry name" value="DoxX"/>
    <property type="match status" value="1"/>
</dbReference>
<keyword evidence="2 5" id="KW-0812">Transmembrane</keyword>
<evidence type="ECO:0000256" key="4">
    <source>
        <dbReference type="ARBA" id="ARBA00023136"/>
    </source>
</evidence>
<protein>
    <submittedName>
        <fullName evidence="6">DoxX family protein</fullName>
    </submittedName>
</protein>
<dbReference type="InterPro" id="IPR032808">
    <property type="entry name" value="DoxX"/>
</dbReference>
<keyword evidence="4 5" id="KW-0472">Membrane</keyword>
<comment type="subcellular location">
    <subcellularLocation>
        <location evidence="1">Membrane</location>
        <topology evidence="1">Multi-pass membrane protein</topology>
    </subcellularLocation>
</comment>
<keyword evidence="3 5" id="KW-1133">Transmembrane helix</keyword>
<comment type="caution">
    <text evidence="6">The sequence shown here is derived from an EMBL/GenBank/DDBJ whole genome shotgun (WGS) entry which is preliminary data.</text>
</comment>
<organism evidence="6 7">
    <name type="scientific">Mucilaginibacter defluvii</name>
    <dbReference type="NCBI Taxonomy" id="1196019"/>
    <lineage>
        <taxon>Bacteria</taxon>
        <taxon>Pseudomonadati</taxon>
        <taxon>Bacteroidota</taxon>
        <taxon>Sphingobacteriia</taxon>
        <taxon>Sphingobacteriales</taxon>
        <taxon>Sphingobacteriaceae</taxon>
        <taxon>Mucilaginibacter</taxon>
    </lineage>
</organism>
<name>A0ABP9FZW0_9SPHI</name>
<dbReference type="RefSeq" id="WP_345331947.1">
    <property type="nucleotide sequence ID" value="NZ_BAABJI010000002.1"/>
</dbReference>
<feature type="transmembrane region" description="Helical" evidence="5">
    <location>
        <begin position="101"/>
        <end position="120"/>
    </location>
</feature>